<evidence type="ECO:0000256" key="2">
    <source>
        <dbReference type="ARBA" id="ARBA00004651"/>
    </source>
</evidence>
<keyword evidence="7 19" id="KW-1003">Cell membrane</keyword>
<organism evidence="20 21">
    <name type="scientific">Caulobacter segnis</name>
    <dbReference type="NCBI Taxonomy" id="88688"/>
    <lineage>
        <taxon>Bacteria</taxon>
        <taxon>Pseudomonadati</taxon>
        <taxon>Pseudomonadota</taxon>
        <taxon>Alphaproteobacteria</taxon>
        <taxon>Caulobacterales</taxon>
        <taxon>Caulobacteraceae</taxon>
        <taxon>Caulobacter</taxon>
    </lineage>
</organism>
<evidence type="ECO:0000256" key="4">
    <source>
        <dbReference type="ARBA" id="ARBA00010561"/>
    </source>
</evidence>
<dbReference type="NCBIfam" id="TIGR00317">
    <property type="entry name" value="cobS"/>
    <property type="match status" value="1"/>
</dbReference>
<name>A0ABY4ZLQ3_9CAUL</name>
<keyword evidence="21" id="KW-1185">Reference proteome</keyword>
<evidence type="ECO:0000256" key="8">
    <source>
        <dbReference type="ARBA" id="ARBA00022573"/>
    </source>
</evidence>
<evidence type="ECO:0000256" key="18">
    <source>
        <dbReference type="ARBA" id="ARBA00049504"/>
    </source>
</evidence>
<sequence length="253" mass="25712">MTWARHQVRLLLCAVQFLTRVPTPNLANFKPDWITRSARYFPLVGQGVGLVSAMVLVGAERVWGGAVAAMLAIAVGLLITGAFHEDGLADTADGLGGGQTPARRLEIMKDSRVGTYGVCALVLCLATKGSVLASTSVPTAAVALLAAHGLGRAAAVVAMRATPYAPEGEAGKWKPVPRGVGLGEIVMAVLIAAWPLALLPAGAALAGVAGGALLAILMASLAKRLIGGHTGDVLGAIEQVFELGFLLGVAALV</sequence>
<dbReference type="Pfam" id="PF02654">
    <property type="entry name" value="CobS"/>
    <property type="match status" value="1"/>
</dbReference>
<evidence type="ECO:0000256" key="11">
    <source>
        <dbReference type="ARBA" id="ARBA00022842"/>
    </source>
</evidence>
<evidence type="ECO:0000256" key="14">
    <source>
        <dbReference type="ARBA" id="ARBA00025228"/>
    </source>
</evidence>
<evidence type="ECO:0000256" key="17">
    <source>
        <dbReference type="ARBA" id="ARBA00048623"/>
    </source>
</evidence>
<comment type="similarity">
    <text evidence="4 19">Belongs to the CobS family.</text>
</comment>
<evidence type="ECO:0000256" key="10">
    <source>
        <dbReference type="ARBA" id="ARBA00022692"/>
    </source>
</evidence>
<dbReference type="PANTHER" id="PTHR34148">
    <property type="entry name" value="ADENOSYLCOBINAMIDE-GDP RIBAZOLETRANSFERASE"/>
    <property type="match status" value="1"/>
</dbReference>
<feature type="transmembrane region" description="Helical" evidence="19">
    <location>
        <begin position="63"/>
        <end position="83"/>
    </location>
</feature>
<keyword evidence="13 19" id="KW-0472">Membrane</keyword>
<dbReference type="EMBL" id="CP096040">
    <property type="protein sequence ID" value="USQ93633.1"/>
    <property type="molecule type" value="Genomic_DNA"/>
</dbReference>
<protein>
    <recommendedName>
        <fullName evidence="6 19">Adenosylcobinamide-GDP ribazoletransferase</fullName>
        <ecNumber evidence="5 19">2.7.8.26</ecNumber>
    </recommendedName>
    <alternativeName>
        <fullName evidence="16 19">Cobalamin synthase</fullName>
    </alternativeName>
    <alternativeName>
        <fullName evidence="15 19">Cobalamin-5'-phosphate synthase</fullName>
    </alternativeName>
</protein>
<accession>A0ABY4ZLQ3</accession>
<evidence type="ECO:0000256" key="19">
    <source>
        <dbReference type="HAMAP-Rule" id="MF_00719"/>
    </source>
</evidence>
<comment type="catalytic activity">
    <reaction evidence="18 19">
        <text>alpha-ribazole 5'-phosphate + adenosylcob(III)inamide-GDP = adenosylcob(III)alamin 5'-phosphate + GMP + H(+)</text>
        <dbReference type="Rhea" id="RHEA:23560"/>
        <dbReference type="ChEBI" id="CHEBI:15378"/>
        <dbReference type="ChEBI" id="CHEBI:57918"/>
        <dbReference type="ChEBI" id="CHEBI:58115"/>
        <dbReference type="ChEBI" id="CHEBI:60487"/>
        <dbReference type="ChEBI" id="CHEBI:60493"/>
        <dbReference type="EC" id="2.7.8.26"/>
    </reaction>
</comment>
<comment type="cofactor">
    <cofactor evidence="1 19">
        <name>Mg(2+)</name>
        <dbReference type="ChEBI" id="CHEBI:18420"/>
    </cofactor>
</comment>
<keyword evidence="10 19" id="KW-0812">Transmembrane</keyword>
<evidence type="ECO:0000256" key="16">
    <source>
        <dbReference type="ARBA" id="ARBA00032853"/>
    </source>
</evidence>
<comment type="pathway">
    <text evidence="3 19">Cofactor biosynthesis; adenosylcobalamin biosynthesis; adenosylcobalamin from cob(II)yrinate a,c-diamide: step 7/7.</text>
</comment>
<keyword evidence="12 19" id="KW-1133">Transmembrane helix</keyword>
<feature type="transmembrane region" description="Helical" evidence="19">
    <location>
        <begin position="40"/>
        <end position="57"/>
    </location>
</feature>
<feature type="transmembrane region" description="Helical" evidence="19">
    <location>
        <begin position="203"/>
        <end position="221"/>
    </location>
</feature>
<evidence type="ECO:0000256" key="7">
    <source>
        <dbReference type="ARBA" id="ARBA00022475"/>
    </source>
</evidence>
<evidence type="ECO:0000256" key="6">
    <source>
        <dbReference type="ARBA" id="ARBA00015850"/>
    </source>
</evidence>
<evidence type="ECO:0000256" key="3">
    <source>
        <dbReference type="ARBA" id="ARBA00004663"/>
    </source>
</evidence>
<proteinExistence type="inferred from homology"/>
<comment type="catalytic activity">
    <reaction evidence="17 19">
        <text>alpha-ribazole + adenosylcob(III)inamide-GDP = adenosylcob(III)alamin + GMP + H(+)</text>
        <dbReference type="Rhea" id="RHEA:16049"/>
        <dbReference type="ChEBI" id="CHEBI:10329"/>
        <dbReference type="ChEBI" id="CHEBI:15378"/>
        <dbReference type="ChEBI" id="CHEBI:18408"/>
        <dbReference type="ChEBI" id="CHEBI:58115"/>
        <dbReference type="ChEBI" id="CHEBI:60487"/>
        <dbReference type="EC" id="2.7.8.26"/>
    </reaction>
</comment>
<gene>
    <name evidence="19 20" type="primary">cobS</name>
    <name evidence="20" type="ORF">MZV50_13415</name>
</gene>
<dbReference type="EC" id="2.7.8.26" evidence="5 19"/>
<keyword evidence="9 19" id="KW-0808">Transferase</keyword>
<dbReference type="PANTHER" id="PTHR34148:SF1">
    <property type="entry name" value="ADENOSYLCOBINAMIDE-GDP RIBAZOLETRANSFERASE"/>
    <property type="match status" value="1"/>
</dbReference>
<feature type="transmembrane region" description="Helical" evidence="19">
    <location>
        <begin position="113"/>
        <end position="133"/>
    </location>
</feature>
<evidence type="ECO:0000256" key="5">
    <source>
        <dbReference type="ARBA" id="ARBA00013200"/>
    </source>
</evidence>
<evidence type="ECO:0000256" key="15">
    <source>
        <dbReference type="ARBA" id="ARBA00032605"/>
    </source>
</evidence>
<evidence type="ECO:0000256" key="12">
    <source>
        <dbReference type="ARBA" id="ARBA00022989"/>
    </source>
</evidence>
<dbReference type="HAMAP" id="MF_00719">
    <property type="entry name" value="CobS"/>
    <property type="match status" value="1"/>
</dbReference>
<keyword evidence="8 19" id="KW-0169">Cobalamin biosynthesis</keyword>
<comment type="subcellular location">
    <subcellularLocation>
        <location evidence="2 19">Cell membrane</location>
        <topology evidence="2 19">Multi-pass membrane protein</topology>
    </subcellularLocation>
</comment>
<dbReference type="InterPro" id="IPR003805">
    <property type="entry name" value="CobS"/>
</dbReference>
<reference evidence="20 21" key="1">
    <citation type="submission" date="2022-04" db="EMBL/GenBank/DDBJ databases">
        <title>Genome sequence of soybean root-associated Caulobacter segnis RL271.</title>
        <authorList>
            <person name="Longley R."/>
            <person name="Bonito G."/>
            <person name="Trigodet F."/>
            <person name="Crosson S."/>
            <person name="Fiebig A."/>
        </authorList>
    </citation>
    <scope>NUCLEOTIDE SEQUENCE [LARGE SCALE GENOMIC DNA]</scope>
    <source>
        <strain evidence="20 21">RL271</strain>
    </source>
</reference>
<evidence type="ECO:0000313" key="21">
    <source>
        <dbReference type="Proteomes" id="UP001057520"/>
    </source>
</evidence>
<evidence type="ECO:0000256" key="9">
    <source>
        <dbReference type="ARBA" id="ARBA00022679"/>
    </source>
</evidence>
<evidence type="ECO:0000313" key="20">
    <source>
        <dbReference type="EMBL" id="USQ93633.1"/>
    </source>
</evidence>
<evidence type="ECO:0000256" key="1">
    <source>
        <dbReference type="ARBA" id="ARBA00001946"/>
    </source>
</evidence>
<keyword evidence="11 19" id="KW-0460">Magnesium</keyword>
<dbReference type="GO" id="GO:0051073">
    <property type="term" value="F:adenosylcobinamide-GDP ribazoletransferase activity"/>
    <property type="evidence" value="ECO:0007669"/>
    <property type="project" value="UniProtKB-EC"/>
</dbReference>
<evidence type="ECO:0000256" key="13">
    <source>
        <dbReference type="ARBA" id="ARBA00023136"/>
    </source>
</evidence>
<comment type="function">
    <text evidence="14 19">Joins adenosylcobinamide-GDP and alpha-ribazole to generate adenosylcobalamin (Ado-cobalamin). Also synthesizes adenosylcobalamin 5'-phosphate from adenosylcobinamide-GDP and alpha-ribazole 5'-phosphate.</text>
</comment>
<dbReference type="Proteomes" id="UP001057520">
    <property type="component" value="Chromosome"/>
</dbReference>